<sequence length="172" mass="19535">MHKFLITIKCFIVLTSILIIQSCGTYSFSGASIPAEMKTISVQFFENNSALVVPYLSQQFTEALKERIRNQSRLSIVRADGDANFEGRISDYTIRPVAIQGNDRAGLNRVTVTVNVKYTNSLNPELNFEQSFQAFQEFSLNQGPIQTQEQKLLTLINRQLTEDIFNKAFANW</sequence>
<dbReference type="STRING" id="990371.SAMN05421813_11916"/>
<dbReference type="AlphaFoldDB" id="A0A1G9V3X2"/>
<dbReference type="Gene3D" id="3.30.160.150">
    <property type="entry name" value="Lipoprotein like domain"/>
    <property type="match status" value="1"/>
</dbReference>
<dbReference type="OrthoDB" id="9790776at2"/>
<organism evidence="1 2">
    <name type="scientific">Daejeonella rubra</name>
    <dbReference type="NCBI Taxonomy" id="990371"/>
    <lineage>
        <taxon>Bacteria</taxon>
        <taxon>Pseudomonadati</taxon>
        <taxon>Bacteroidota</taxon>
        <taxon>Sphingobacteriia</taxon>
        <taxon>Sphingobacteriales</taxon>
        <taxon>Sphingobacteriaceae</taxon>
        <taxon>Daejeonella</taxon>
    </lineage>
</organism>
<dbReference type="InterPro" id="IPR007485">
    <property type="entry name" value="LPS_assembly_LptE"/>
</dbReference>
<dbReference type="GO" id="GO:0043165">
    <property type="term" value="P:Gram-negative-bacterium-type cell outer membrane assembly"/>
    <property type="evidence" value="ECO:0007669"/>
    <property type="project" value="InterPro"/>
</dbReference>
<proteinExistence type="predicted"/>
<protein>
    <submittedName>
        <fullName evidence="1">Lipopolysaccharide-assembly</fullName>
    </submittedName>
</protein>
<dbReference type="GO" id="GO:0019867">
    <property type="term" value="C:outer membrane"/>
    <property type="evidence" value="ECO:0007669"/>
    <property type="project" value="InterPro"/>
</dbReference>
<evidence type="ECO:0000313" key="1">
    <source>
        <dbReference type="EMBL" id="SDM66849.1"/>
    </source>
</evidence>
<dbReference type="PROSITE" id="PS51257">
    <property type="entry name" value="PROKAR_LIPOPROTEIN"/>
    <property type="match status" value="1"/>
</dbReference>
<gene>
    <name evidence="1" type="ORF">SAMN05421813_11916</name>
</gene>
<dbReference type="Proteomes" id="UP000199226">
    <property type="component" value="Unassembled WGS sequence"/>
</dbReference>
<reference evidence="2" key="1">
    <citation type="submission" date="2016-10" db="EMBL/GenBank/DDBJ databases">
        <authorList>
            <person name="Varghese N."/>
            <person name="Submissions S."/>
        </authorList>
    </citation>
    <scope>NUCLEOTIDE SEQUENCE [LARGE SCALE GENOMIC DNA]</scope>
    <source>
        <strain evidence="2">DSM 24536</strain>
    </source>
</reference>
<dbReference type="EMBL" id="FNHH01000019">
    <property type="protein sequence ID" value="SDM66849.1"/>
    <property type="molecule type" value="Genomic_DNA"/>
</dbReference>
<evidence type="ECO:0000313" key="2">
    <source>
        <dbReference type="Proteomes" id="UP000199226"/>
    </source>
</evidence>
<keyword evidence="2" id="KW-1185">Reference proteome</keyword>
<accession>A0A1G9V3X2</accession>
<name>A0A1G9V3X2_9SPHI</name>
<dbReference type="Pfam" id="PF04390">
    <property type="entry name" value="LptE"/>
    <property type="match status" value="1"/>
</dbReference>